<dbReference type="AlphaFoldDB" id="A0A1Y3B3G9"/>
<proteinExistence type="predicted"/>
<comment type="caution">
    <text evidence="1">The sequence shown here is derived from an EMBL/GenBank/DDBJ whole genome shotgun (WGS) entry which is preliminary data.</text>
</comment>
<gene>
    <name evidence="1" type="ORF">BLA29_004143</name>
</gene>
<dbReference type="EMBL" id="MUJZ01046167">
    <property type="protein sequence ID" value="OTF74624.1"/>
    <property type="molecule type" value="Genomic_DNA"/>
</dbReference>
<dbReference type="OrthoDB" id="6504112at2759"/>
<organism evidence="1 2">
    <name type="scientific">Euroglyphus maynei</name>
    <name type="common">Mayne's house dust mite</name>
    <dbReference type="NCBI Taxonomy" id="6958"/>
    <lineage>
        <taxon>Eukaryota</taxon>
        <taxon>Metazoa</taxon>
        <taxon>Ecdysozoa</taxon>
        <taxon>Arthropoda</taxon>
        <taxon>Chelicerata</taxon>
        <taxon>Arachnida</taxon>
        <taxon>Acari</taxon>
        <taxon>Acariformes</taxon>
        <taxon>Sarcoptiformes</taxon>
        <taxon>Astigmata</taxon>
        <taxon>Psoroptidia</taxon>
        <taxon>Analgoidea</taxon>
        <taxon>Pyroglyphidae</taxon>
        <taxon>Pyroglyphinae</taxon>
        <taxon>Euroglyphus</taxon>
    </lineage>
</organism>
<accession>A0A1Y3B3G9</accession>
<reference evidence="1 2" key="1">
    <citation type="submission" date="2017-03" db="EMBL/GenBank/DDBJ databases">
        <title>Genome Survey of Euroglyphus maynei.</title>
        <authorList>
            <person name="Arlian L.G."/>
            <person name="Morgan M.S."/>
            <person name="Rider S.D."/>
        </authorList>
    </citation>
    <scope>NUCLEOTIDE SEQUENCE [LARGE SCALE GENOMIC DNA]</scope>
    <source>
        <strain evidence="1">Arlian Lab</strain>
        <tissue evidence="1">Whole body</tissue>
    </source>
</reference>
<dbReference type="PANTHER" id="PTHR20371">
    <property type="entry name" value="ENOLASE-PHOSPHATASE E1"/>
    <property type="match status" value="1"/>
</dbReference>
<name>A0A1Y3B3G9_EURMA</name>
<protein>
    <submittedName>
        <fullName evidence="1">Enolase-phosphatase E1-like protein</fullName>
    </submittedName>
</protein>
<dbReference type="Proteomes" id="UP000194236">
    <property type="component" value="Unassembled WGS sequence"/>
</dbReference>
<keyword evidence="2" id="KW-1185">Reference proteome</keyword>
<dbReference type="Gene3D" id="3.40.50.1000">
    <property type="entry name" value="HAD superfamily/HAD-like"/>
    <property type="match status" value="1"/>
</dbReference>
<sequence>MVQLRLKKPNAILFDITGTVAKTKFIDKLLIPYIESNFHRYLRENWNTKQVQMDLEQLRIESDLDPRAPKIHLEFTDTSIDADIDSAYDYVRYCIDNRKENKAMTLLRFHMWFDGYAKNRLETPVYSDVAIQIQKWRCDQDIKLYVFSNGWAEATRRFMMKTNHGDLNLLIDGYFDTSLGQLNEPATFRRMLERINERPENVIFLTKSAEEGRAAESIGLTVVLVLTHRRNIERLDEEGRRMARVRSFNELEFE</sequence>
<dbReference type="SUPFAM" id="SSF56784">
    <property type="entry name" value="HAD-like"/>
    <property type="match status" value="1"/>
</dbReference>
<dbReference type="InterPro" id="IPR023214">
    <property type="entry name" value="HAD_sf"/>
</dbReference>
<dbReference type="PANTHER" id="PTHR20371:SF1">
    <property type="entry name" value="ENOLASE-PHOSPHATASE E1"/>
    <property type="match status" value="1"/>
</dbReference>
<dbReference type="GO" id="GO:0019509">
    <property type="term" value="P:L-methionine salvage from methylthioadenosine"/>
    <property type="evidence" value="ECO:0007669"/>
    <property type="project" value="TreeGrafter"/>
</dbReference>
<evidence type="ECO:0000313" key="1">
    <source>
        <dbReference type="EMBL" id="OTF74624.1"/>
    </source>
</evidence>
<evidence type="ECO:0000313" key="2">
    <source>
        <dbReference type="Proteomes" id="UP000194236"/>
    </source>
</evidence>
<dbReference type="GO" id="GO:0043874">
    <property type="term" value="F:acireductone synthase activity"/>
    <property type="evidence" value="ECO:0007669"/>
    <property type="project" value="TreeGrafter"/>
</dbReference>
<dbReference type="InterPro" id="IPR036412">
    <property type="entry name" value="HAD-like_sf"/>
</dbReference>